<evidence type="ECO:0000256" key="4">
    <source>
        <dbReference type="PIRSR" id="PIRSR608080-1"/>
    </source>
</evidence>
<dbReference type="Pfam" id="PF13499">
    <property type="entry name" value="EF-hand_7"/>
    <property type="match status" value="1"/>
</dbReference>
<keyword evidence="7" id="KW-0732">Signal</keyword>
<dbReference type="PANTHER" id="PTHR11653:SF10">
    <property type="entry name" value="EF-HAND DOMAIN-CONTAINING PROTEIN"/>
    <property type="match status" value="1"/>
</dbReference>
<organism evidence="10 11">
    <name type="scientific">Aphanomyces stellatus</name>
    <dbReference type="NCBI Taxonomy" id="120398"/>
    <lineage>
        <taxon>Eukaryota</taxon>
        <taxon>Sar</taxon>
        <taxon>Stramenopiles</taxon>
        <taxon>Oomycota</taxon>
        <taxon>Saprolegniomycetes</taxon>
        <taxon>Saprolegniales</taxon>
        <taxon>Verrucalvaceae</taxon>
        <taxon>Aphanomyces</taxon>
    </lineage>
</organism>
<dbReference type="Gene3D" id="1.10.238.10">
    <property type="entry name" value="EF-hand"/>
    <property type="match status" value="1"/>
</dbReference>
<dbReference type="Proteomes" id="UP000332933">
    <property type="component" value="Unassembled WGS sequence"/>
</dbReference>
<evidence type="ECO:0000256" key="3">
    <source>
        <dbReference type="ARBA" id="ARBA00022837"/>
    </source>
</evidence>
<feature type="compositionally biased region" description="Basic and acidic residues" evidence="6">
    <location>
        <begin position="3303"/>
        <end position="3315"/>
    </location>
</feature>
<evidence type="ECO:0000313" key="9">
    <source>
        <dbReference type="EMBL" id="KAF0683070.1"/>
    </source>
</evidence>
<feature type="compositionally biased region" description="Polar residues" evidence="6">
    <location>
        <begin position="2968"/>
        <end position="2982"/>
    </location>
</feature>
<feature type="region of interest" description="Disordered" evidence="6">
    <location>
        <begin position="3055"/>
        <end position="3089"/>
    </location>
</feature>
<dbReference type="CDD" id="cd00030">
    <property type="entry name" value="C2"/>
    <property type="match status" value="2"/>
</dbReference>
<sequence length="3324" mass="365542">MADAVALSLCSLSGFVGASTCRLDVQVDSTIVHSKDYAITSAFVVLNTSVMVSKSAALLRVLCFVGDGLLAEGLLHLRPFLGHGYALDTSLALYATPPKTTDLALQMTLPGTNPPPLASVPTWLCAQPAVAPMTPSFLVMIHRSQTVCKWVEAGSVGHVESTLPELEVVVFEIWAKKECIARAYVTGDIFQRGTVDWPAEVALPTDTKDVTLHLRLFVQEKREPSQLFQEIKSPIEYIPGPGVLHIHLVAGPTEVRCAIPTAKWTATMALNTKAEVNLHWSPREKQVPLLRVTDAMAFSLVAWILQPTQSSKITVGAFTMDLVFIPTTTAAIPTPAQLVDAITLPSGDIHVGLRDVSNFKTTVQFISIRIQAGDTAVQSSTQPVLQSTAHFHETLLLPQPKKSNQTPFFLISVLSDSKLLGTTCTPLFPYIVQGHLATLTLPLALDEDKLGMLALEVQFVPRASANPPTRFLTLTIHDIKNCPNWFQTTVVMCEIEGQTRATCTYDQRFEPEIQLPLPTVLPPDLFLKLQLRQEDTTVASSTLLVKELNQPKRWITVGVNQVLVTWGEGIREGQCIGKLYVQVIEARFQFPWKNAYVKLALVDTELDTPSEASFKTQVHKLSDVHPSWNETAVLDVRAIPTFLWCSLHSKASQLTATPFCAQVTRFELDLTEEWIEMKTDGRLVGDVHVKCSYVPLVHGRLVVQVNRGKGFAPGMIGWKPHVRLSIHPSYTDSANAVQTQPSPQAIWNECVEFQMTNSKPAVLAPALTVQVWNNSVKVGECDVSLLDVLQTKRVAGWHTLERGGCAGFIHLGVEFAETEQSVVEIELSPNEKQAKGTQLTAFKKMFYALDKDQSGFIDTGELKQMLETNDQLRVLVNGDETKLLDLFDGNNDGKVSFEEYVAGMHLFQRESSEKHEMRPKPIDSVDMTTQFQDQIKRLQSEVDAKTKIIASLEAERPETNVTVEADMAAEDGDHATPPEANQSLASREPREPYTKHKEWYTKMSKFEYDASVEGVLAENHALKTQLNQLKQEHKQHEAQHHQQMEHVGRIRKQERALLVQKFEGVNPESAALLLDIQREGHVVTMKEEIKRLRQVNRELMQLKLTPATMAREEEAGEGEEMEDGKPVKPLGSPSQKAHVDAIRAVQKQLQAENAMLQDECTHWKDEATTATRLLETQTKRCQELQVRLQEATLETQKHLRIKQVESSRRQVAAEELKVEVARQAQEADRRTQERVQKTNASIVLQSKVRARLQQKRYQATKLERHAAAVVVQTRLRGLVAKRRLRQLKTEDKAAKCIQTHMRRHYIRQMERDTDAAQVIAAVMVQSHWRRFVTQRRVARERKKEDEEVFGGGGEDFAENPFMKVHDDASDGGVLLHDVEDVIKMKTPRTEATNQVKDGSETDMLKDVDNVINTKTPRVEDEWCEAEGGDCQANPSVETDEGLVVPLENTLVKQQSGGSSPAVAAKLVGGQTGPTEIHHDAILSTNATICEQNESKKGEMSTIVPESLVSEMSQDNSLPTTPSGLEHTSNTKSSQGIFARDADMEQTINQTKLQDEFNAQDKGNHAESTVNEMNHAIPLERTSTSHAIAEMNAGEIDQQMGQKSLLDEGVAGSRHSELNFGDEANDFAANPFDMEMDSQAELNPDQDELEFSTAEKDDLTAHLDRTLVKSSSTTSTTNLEETNMSISREIPIVILNNSIGIHRLPSSKAGLEVDKSTETIEPPPSTTQKNTSDSFSKLVGELNLTSGSNTGRIDFLDEDSKTSIEPMPNLQEKALPVHSVEAKNEVVDSVDVVGVEEAERNIISTTPVNDSSDATMQIVDEWYKGGSRLDSQSGTNRENGMENSTPEHAMMHMVTPLANTLVKQKSSENIPAVAAKTVDNQKLQTEINRDALLSTNPTIFERKESKQEMSALIQVSNASYANSLPSKELGQEQTACFNLIQGVIDIVNPKDEEVAQNMDETECQGDSIVHDSANHDVNGTNYTMALERTQTSHKVSEMDTSENDQQMRQTFPSDEGLAVSGLTELDFGGENSDFAAKPFDMEMDTQADLNQDVKDTNATNKQYSTNDLNPTQAKFPSMTSTTNLEESNMMSTPKEMSSVIRNDSAHIHRIPSSEAGLEVEKFIESIEPPPSTAQRDTSDGFSKLICELNLTSGSNTGRIDFQDDNSKSVIDPINFQEKALAPQVSVKHVVQATNKVVESVDVMGFEEAGCVVVPTEPAGDSSDATNQIVDEWYNGGSLLNSPSGTNKENGTENSTTEHVDTLVDQVVSVYPQAPQHEEHGGCIKSGEESVDPVSPALESQLPIHIAESPNEGIAYTENSMEEHKEQLSETVQSDGIGVVYAADLDFGAEESADFAANPLDEDTKLEMEPETEKVLLNGTTTLNNPNDSSAHLIDLPGFDSTSRASSKSILEMSDDTKPLQAEKISPNDLCTHQSPQSHIELEFAPVESIATSDSFSNHVCDSIVKVESDIRDREFSGEKSQKAVDAIVYIQGTELPHDTNRPIASTQSLVDGMPITIEATGTEGKTNESIPTENTINAMARNNDDVSVDTGHTKVERMKIADDTPLGTDLITDDRDSAEFPLETSAQVEINTKEVLMNGEKHVIDTRNVESSTLNISQSGLVADAMIGRKAEIEMAMKDDFKTTLKDDGALDFGDEVPDIAVNRLATIESESLKALEIIEDPVQGMPNARSTSSLKDSMDKMGVDEAKKWSTDGSNDKLPLEKYQTENRPQEIEIPSLTAELPIEKAEVSCPSESNFDERSTVQIFASADITHETQARIGEQNQEEKPANDDNRGNRDGNIVGSVDHEDSTLQSAEENETLKVPVEEDGNGKGNISSKDEEGGEGWVVPEKTATTSLNPSIATTDSNSQEIGGQEMPKTRMKEIDESNLESDDKARPANSSKVDDAKSSVPQSRDVKCGHHSEDEPTNDDKRGNSDGRIESPFSDEADHRNRTSRRTEVDHEELGNVSEGASQPSACNPLNETESQERVSLRTVVSNEETDSIRGNINQPNNAKEGMSLPSVEDVVETNERSVEEKATWATVDERVVSGHKGALEAEAVVESDSRKEPFPLVAKENHGSVDPGGSVDAAPVFKSEKPLMTSSSFSNLVGDINLASEPSTARSDGPRDESESDSDWTEEVEAVLDTAKTSDKKAGTTKEDLRERIQSVEKHSNDEKTTGAVALKVDKVTRDAGENGGNAASEPSGYRPKEQGMENDTALDGERDDAMNRVEGKEDNEPTQRKMEETVEGENHLHAAETIATKVTPNVDLRNESSTDLIEATRGVTLARRGTETRESDDDDDDGKVDDVERTKTKTSEGHLATEPSG</sequence>
<feature type="region of interest" description="Disordered" evidence="6">
    <location>
        <begin position="1511"/>
        <end position="1532"/>
    </location>
</feature>
<feature type="compositionally biased region" description="Basic and acidic residues" evidence="6">
    <location>
        <begin position="3146"/>
        <end position="3175"/>
    </location>
</feature>
<accession>A0A485LSH5</accession>
<feature type="compositionally biased region" description="Basic and acidic residues" evidence="6">
    <location>
        <begin position="2945"/>
        <end position="2963"/>
    </location>
</feature>
<dbReference type="InterPro" id="IPR000008">
    <property type="entry name" value="C2_dom"/>
</dbReference>
<feature type="compositionally biased region" description="Acidic residues" evidence="6">
    <location>
        <begin position="3128"/>
        <end position="3140"/>
    </location>
</feature>
<feature type="compositionally biased region" description="Basic and acidic residues" evidence="6">
    <location>
        <begin position="3218"/>
        <end position="3248"/>
    </location>
</feature>
<evidence type="ECO:0000313" key="11">
    <source>
        <dbReference type="Proteomes" id="UP000332933"/>
    </source>
</evidence>
<evidence type="ECO:0000256" key="5">
    <source>
        <dbReference type="SAM" id="Coils"/>
    </source>
</evidence>
<feature type="compositionally biased region" description="Polar residues" evidence="6">
    <location>
        <begin position="2992"/>
        <end position="3011"/>
    </location>
</feature>
<feature type="binding site" evidence="4">
    <location>
        <position position="856"/>
    </location>
    <ligand>
        <name>Ca(2+)</name>
        <dbReference type="ChEBI" id="CHEBI:29108"/>
        <label>1</label>
    </ligand>
</feature>
<feature type="domain" description="EF-hand" evidence="8">
    <location>
        <begin position="837"/>
        <end position="872"/>
    </location>
</feature>
<keyword evidence="3 4" id="KW-0106">Calcium</keyword>
<dbReference type="InterPro" id="IPR002048">
    <property type="entry name" value="EF_hand_dom"/>
</dbReference>
<keyword evidence="5" id="KW-0175">Coiled coil</keyword>
<feature type="region of interest" description="Disordered" evidence="6">
    <location>
        <begin position="2764"/>
        <end position="3018"/>
    </location>
</feature>
<feature type="region of interest" description="Disordered" evidence="6">
    <location>
        <begin position="3108"/>
        <end position="3248"/>
    </location>
</feature>
<evidence type="ECO:0000313" key="10">
    <source>
        <dbReference type="EMBL" id="VFU01484.1"/>
    </source>
</evidence>
<proteinExistence type="inferred from homology"/>
<dbReference type="SMART" id="SM00054">
    <property type="entry name" value="EFh"/>
    <property type="match status" value="2"/>
</dbReference>
<dbReference type="GO" id="GO:0005509">
    <property type="term" value="F:calcium ion binding"/>
    <property type="evidence" value="ECO:0007669"/>
    <property type="project" value="InterPro"/>
</dbReference>
<feature type="coiled-coil region" evidence="5">
    <location>
        <begin position="1012"/>
        <end position="1046"/>
    </location>
</feature>
<dbReference type="SMART" id="SM00015">
    <property type="entry name" value="IQ"/>
    <property type="match status" value="4"/>
</dbReference>
<feature type="compositionally biased region" description="Basic and acidic residues" evidence="6">
    <location>
        <begin position="3182"/>
        <end position="3191"/>
    </location>
</feature>
<feature type="compositionally biased region" description="Polar residues" evidence="6">
    <location>
        <begin position="2851"/>
        <end position="2870"/>
    </location>
</feature>
<dbReference type="EMBL" id="CAADRA010007478">
    <property type="protein sequence ID" value="VFU01484.1"/>
    <property type="molecule type" value="Genomic_DNA"/>
</dbReference>
<feature type="binding site" evidence="4">
    <location>
        <position position="850"/>
    </location>
    <ligand>
        <name>Ca(2+)</name>
        <dbReference type="ChEBI" id="CHEBI:29108"/>
        <label>1</label>
    </ligand>
</feature>
<dbReference type="InterPro" id="IPR000048">
    <property type="entry name" value="IQ_motif_EF-hand-BS"/>
</dbReference>
<feature type="compositionally biased region" description="Acidic residues" evidence="6">
    <location>
        <begin position="3293"/>
        <end position="3302"/>
    </location>
</feature>
<feature type="binding site" evidence="4">
    <location>
        <position position="899"/>
    </location>
    <ligand>
        <name>Ca(2+)</name>
        <dbReference type="ChEBI" id="CHEBI:29108"/>
        <label>1</label>
    </ligand>
</feature>
<reference evidence="9" key="2">
    <citation type="submission" date="2019-06" db="EMBL/GenBank/DDBJ databases">
        <title>Genomics analysis of Aphanomyces spp. identifies a new class of oomycete effector associated with host adaptation.</title>
        <authorList>
            <person name="Gaulin E."/>
        </authorList>
    </citation>
    <scope>NUCLEOTIDE SEQUENCE</scope>
    <source>
        <strain evidence="9">CBS 578.67</strain>
    </source>
</reference>
<feature type="region of interest" description="Disordered" evidence="6">
    <location>
        <begin position="3264"/>
        <end position="3324"/>
    </location>
</feature>
<dbReference type="InterPro" id="IPR027417">
    <property type="entry name" value="P-loop_NTPase"/>
</dbReference>
<feature type="compositionally biased region" description="Basic and acidic residues" evidence="6">
    <location>
        <begin position="2274"/>
        <end position="2286"/>
    </location>
</feature>
<dbReference type="SUPFAM" id="SSF49562">
    <property type="entry name" value="C2 domain (Calcium/lipid-binding domain, CaLB)"/>
    <property type="match status" value="2"/>
</dbReference>
<feature type="binding site" evidence="4">
    <location>
        <position position="854"/>
    </location>
    <ligand>
        <name>Ca(2+)</name>
        <dbReference type="ChEBI" id="CHEBI:29108"/>
        <label>1</label>
    </ligand>
</feature>
<dbReference type="SUPFAM" id="SSF47473">
    <property type="entry name" value="EF-hand"/>
    <property type="match status" value="1"/>
</dbReference>
<keyword evidence="2 4" id="KW-0479">Metal-binding</keyword>
<name>A0A485LSH5_9STRA</name>
<evidence type="ECO:0000259" key="8">
    <source>
        <dbReference type="PROSITE" id="PS50222"/>
    </source>
</evidence>
<feature type="compositionally biased region" description="Basic and acidic residues" evidence="6">
    <location>
        <begin position="3061"/>
        <end position="3077"/>
    </location>
</feature>
<dbReference type="Gene3D" id="1.20.5.190">
    <property type="match status" value="1"/>
</dbReference>
<feature type="compositionally biased region" description="Basic and acidic residues" evidence="6">
    <location>
        <begin position="2913"/>
        <end position="2938"/>
    </location>
</feature>
<feature type="domain" description="EF-hand" evidence="8">
    <location>
        <begin position="882"/>
        <end position="910"/>
    </location>
</feature>
<dbReference type="Gene3D" id="2.60.40.150">
    <property type="entry name" value="C2 domain"/>
    <property type="match status" value="1"/>
</dbReference>
<feature type="chain" id="PRO_5036355672" evidence="7">
    <location>
        <begin position="19"/>
        <end position="3324"/>
    </location>
</feature>
<feature type="compositionally biased region" description="Basic and acidic residues" evidence="6">
    <location>
        <begin position="2783"/>
        <end position="2796"/>
    </location>
</feature>
<dbReference type="InterPro" id="IPR035892">
    <property type="entry name" value="C2_domain_sf"/>
</dbReference>
<protein>
    <submittedName>
        <fullName evidence="10">Aste57867_24850 protein</fullName>
    </submittedName>
</protein>
<evidence type="ECO:0000256" key="6">
    <source>
        <dbReference type="SAM" id="MobiDB-lite"/>
    </source>
</evidence>
<feature type="binding site" evidence="4">
    <location>
        <position position="852"/>
    </location>
    <ligand>
        <name>Ca(2+)</name>
        <dbReference type="ChEBI" id="CHEBI:29108"/>
        <label>1</label>
    </ligand>
</feature>
<evidence type="ECO:0000256" key="1">
    <source>
        <dbReference type="ARBA" id="ARBA00009753"/>
    </source>
</evidence>
<dbReference type="OrthoDB" id="79232at2759"/>
<dbReference type="EMBL" id="VJMH01007452">
    <property type="protein sequence ID" value="KAF0683070.1"/>
    <property type="molecule type" value="Genomic_DNA"/>
</dbReference>
<dbReference type="InterPro" id="IPR011992">
    <property type="entry name" value="EF-hand-dom_pair"/>
</dbReference>
<dbReference type="PROSITE" id="PS50222">
    <property type="entry name" value="EF_HAND_2"/>
    <property type="match status" value="2"/>
</dbReference>
<feature type="binding site" evidence="4">
    <location>
        <position position="888"/>
    </location>
    <ligand>
        <name>Ca(2+)</name>
        <dbReference type="ChEBI" id="CHEBI:29108"/>
        <label>1</label>
    </ligand>
</feature>
<dbReference type="PANTHER" id="PTHR11653">
    <property type="entry name" value="PARVALBUMIN ALPHA"/>
    <property type="match status" value="1"/>
</dbReference>
<feature type="binding site" evidence="4">
    <location>
        <position position="861"/>
    </location>
    <ligand>
        <name>Ca(2+)</name>
        <dbReference type="ChEBI" id="CHEBI:29108"/>
        <label>1</label>
    </ligand>
</feature>
<reference evidence="10 11" key="1">
    <citation type="submission" date="2019-03" db="EMBL/GenBank/DDBJ databases">
        <authorList>
            <person name="Gaulin E."/>
            <person name="Dumas B."/>
        </authorList>
    </citation>
    <scope>NUCLEOTIDE SEQUENCE [LARGE SCALE GENOMIC DNA]</scope>
    <source>
        <strain evidence="10">CBS 568.67</strain>
    </source>
</reference>
<feature type="region of interest" description="Disordered" evidence="6">
    <location>
        <begin position="1709"/>
        <end position="1733"/>
    </location>
</feature>
<evidence type="ECO:0000256" key="7">
    <source>
        <dbReference type="SAM" id="SignalP"/>
    </source>
</evidence>
<feature type="binding site" evidence="4">
    <location>
        <position position="892"/>
    </location>
    <ligand>
        <name>Ca(2+)</name>
        <dbReference type="ChEBI" id="CHEBI:29108"/>
        <label>1</label>
    </ligand>
</feature>
<feature type="region of interest" description="Disordered" evidence="6">
    <location>
        <begin position="970"/>
        <end position="993"/>
    </location>
</feature>
<dbReference type="InterPro" id="IPR018247">
    <property type="entry name" value="EF_Hand_1_Ca_BS"/>
</dbReference>
<dbReference type="InterPro" id="IPR008080">
    <property type="entry name" value="Parvalbumin"/>
</dbReference>
<comment type="similarity">
    <text evidence="1">Belongs to the parvalbumin family.</text>
</comment>
<dbReference type="SUPFAM" id="SSF52540">
    <property type="entry name" value="P-loop containing nucleoside triphosphate hydrolases"/>
    <property type="match status" value="1"/>
</dbReference>
<dbReference type="CDD" id="cd00051">
    <property type="entry name" value="EFh"/>
    <property type="match status" value="1"/>
</dbReference>
<evidence type="ECO:0000256" key="2">
    <source>
        <dbReference type="ARBA" id="ARBA00022723"/>
    </source>
</evidence>
<feature type="coiled-coil region" evidence="5">
    <location>
        <begin position="1139"/>
        <end position="1233"/>
    </location>
</feature>
<dbReference type="PROSITE" id="PS00018">
    <property type="entry name" value="EF_HAND_1"/>
    <property type="match status" value="2"/>
</dbReference>
<keyword evidence="11" id="KW-1185">Reference proteome</keyword>
<dbReference type="SMART" id="SM00239">
    <property type="entry name" value="C2"/>
    <property type="match status" value="2"/>
</dbReference>
<feature type="signal peptide" evidence="7">
    <location>
        <begin position="1"/>
        <end position="18"/>
    </location>
</feature>
<feature type="compositionally biased region" description="Basic and acidic residues" evidence="6">
    <location>
        <begin position="2876"/>
        <end position="2906"/>
    </location>
</feature>
<dbReference type="PROSITE" id="PS50096">
    <property type="entry name" value="IQ"/>
    <property type="match status" value="2"/>
</dbReference>
<feature type="binding site" evidence="4">
    <location>
        <position position="894"/>
    </location>
    <ligand>
        <name>Ca(2+)</name>
        <dbReference type="ChEBI" id="CHEBI:29108"/>
        <label>1</label>
    </ligand>
</feature>
<feature type="region of interest" description="Disordered" evidence="6">
    <location>
        <begin position="1109"/>
        <end position="1139"/>
    </location>
</feature>
<gene>
    <name evidence="10" type="primary">Aste57867_24850</name>
    <name evidence="9" type="ORF">As57867_024772</name>
    <name evidence="10" type="ORF">ASTE57867_24850</name>
</gene>
<feature type="region of interest" description="Disordered" evidence="6">
    <location>
        <begin position="2274"/>
        <end position="2294"/>
    </location>
</feature>